<dbReference type="EMBL" id="KZ665331">
    <property type="protein sequence ID" value="PPS00259.1"/>
    <property type="molecule type" value="Genomic_DNA"/>
</dbReference>
<accession>A0A2P5XA90</accession>
<evidence type="ECO:0000256" key="1">
    <source>
        <dbReference type="SAM" id="Coils"/>
    </source>
</evidence>
<reference evidence="2 3" key="1">
    <citation type="submission" date="2015-01" db="EMBL/GenBank/DDBJ databases">
        <title>Genome of allotetraploid Gossypium barbadense reveals genomic plasticity and fiber elongation in cotton evolution.</title>
        <authorList>
            <person name="Chen X."/>
            <person name="Liu X."/>
            <person name="Zhao B."/>
            <person name="Zheng H."/>
            <person name="Hu Y."/>
            <person name="Lu G."/>
            <person name="Yang C."/>
            <person name="Chen J."/>
            <person name="Shan C."/>
            <person name="Zhang L."/>
            <person name="Zhou Y."/>
            <person name="Wang L."/>
            <person name="Guo W."/>
            <person name="Bai Y."/>
            <person name="Ruan J."/>
            <person name="Shangguan X."/>
            <person name="Mao Y."/>
            <person name="Jiang J."/>
            <person name="Zhu Y."/>
            <person name="Lei J."/>
            <person name="Kang H."/>
            <person name="Chen S."/>
            <person name="He X."/>
            <person name="Wang R."/>
            <person name="Wang Y."/>
            <person name="Chen J."/>
            <person name="Wang L."/>
            <person name="Yu S."/>
            <person name="Wang B."/>
            <person name="Wei J."/>
            <person name="Song S."/>
            <person name="Lu X."/>
            <person name="Gao Z."/>
            <person name="Gu W."/>
            <person name="Deng X."/>
            <person name="Ma D."/>
            <person name="Wang S."/>
            <person name="Liang W."/>
            <person name="Fang L."/>
            <person name="Cai C."/>
            <person name="Zhu X."/>
            <person name="Zhou B."/>
            <person name="Zhang Y."/>
            <person name="Chen Z."/>
            <person name="Xu S."/>
            <person name="Zhu R."/>
            <person name="Wang S."/>
            <person name="Zhang T."/>
            <person name="Zhao G."/>
        </authorList>
    </citation>
    <scope>NUCLEOTIDE SEQUENCE [LARGE SCALE GENOMIC DNA]</scope>
    <source>
        <strain evidence="3">cv. Xinhai21</strain>
        <tissue evidence="2">Leaf</tissue>
    </source>
</reference>
<evidence type="ECO:0000313" key="2">
    <source>
        <dbReference type="EMBL" id="PPS00259.1"/>
    </source>
</evidence>
<dbReference type="Proteomes" id="UP000239757">
    <property type="component" value="Unassembled WGS sequence"/>
</dbReference>
<protein>
    <submittedName>
        <fullName evidence="2">Uncharacterized protein</fullName>
    </submittedName>
</protein>
<gene>
    <name evidence="2" type="ORF">GOBAR_AA20390</name>
</gene>
<evidence type="ECO:0000313" key="3">
    <source>
        <dbReference type="Proteomes" id="UP000239757"/>
    </source>
</evidence>
<sequence length="131" mass="15046">MEIKLTERMMKPANYFYHYCRIVLRPSALLEFELEEEVRVTQLSLTSTDSIVLGGAGENSSIVLTAERVPVKAVEDLTLSLCHLLSEVGTLGLRYAEARDKKLADNRDDLDKVRELYKKMREENEIINEQQ</sequence>
<name>A0A2P5XA90_GOSBA</name>
<dbReference type="AlphaFoldDB" id="A0A2P5XA90"/>
<organism evidence="2 3">
    <name type="scientific">Gossypium barbadense</name>
    <name type="common">Sea Island cotton</name>
    <name type="synonym">Hibiscus barbadensis</name>
    <dbReference type="NCBI Taxonomy" id="3634"/>
    <lineage>
        <taxon>Eukaryota</taxon>
        <taxon>Viridiplantae</taxon>
        <taxon>Streptophyta</taxon>
        <taxon>Embryophyta</taxon>
        <taxon>Tracheophyta</taxon>
        <taxon>Spermatophyta</taxon>
        <taxon>Magnoliopsida</taxon>
        <taxon>eudicotyledons</taxon>
        <taxon>Gunneridae</taxon>
        <taxon>Pentapetalae</taxon>
        <taxon>rosids</taxon>
        <taxon>malvids</taxon>
        <taxon>Malvales</taxon>
        <taxon>Malvaceae</taxon>
        <taxon>Malvoideae</taxon>
        <taxon>Gossypium</taxon>
    </lineage>
</organism>
<proteinExistence type="predicted"/>
<keyword evidence="1" id="KW-0175">Coiled coil</keyword>
<feature type="coiled-coil region" evidence="1">
    <location>
        <begin position="103"/>
        <end position="130"/>
    </location>
</feature>